<name>A0A507AX07_9PEZI</name>
<feature type="region of interest" description="Disordered" evidence="1">
    <location>
        <begin position="218"/>
        <end position="297"/>
    </location>
</feature>
<evidence type="ECO:0000313" key="4">
    <source>
        <dbReference type="Proteomes" id="UP000319257"/>
    </source>
</evidence>
<dbReference type="GeneID" id="41975458"/>
<accession>A0A507AX07</accession>
<feature type="compositionally biased region" description="Low complexity" evidence="1">
    <location>
        <begin position="265"/>
        <end position="278"/>
    </location>
</feature>
<protein>
    <recommendedName>
        <fullName evidence="2">Stc1 domain-containing protein</fullName>
    </recommendedName>
</protein>
<dbReference type="InterPro" id="IPR024630">
    <property type="entry name" value="Stc1"/>
</dbReference>
<feature type="domain" description="Stc1" evidence="2">
    <location>
        <begin position="10"/>
        <end position="93"/>
    </location>
</feature>
<dbReference type="RefSeq" id="XP_030992685.1">
    <property type="nucleotide sequence ID" value="XM_031142818.1"/>
</dbReference>
<feature type="compositionally biased region" description="Polar residues" evidence="1">
    <location>
        <begin position="218"/>
        <end position="241"/>
    </location>
</feature>
<dbReference type="OrthoDB" id="3514033at2759"/>
<dbReference type="InParanoid" id="A0A507AX07"/>
<dbReference type="STRING" id="1093900.A0A507AX07"/>
<evidence type="ECO:0000313" key="3">
    <source>
        <dbReference type="EMBL" id="TPX10974.1"/>
    </source>
</evidence>
<sequence>MAENGTNKIRCSTGGEWRARGEFSKNQLRKYDENLRKRSPGVTAADSGINCLEHSGNVAKELRCKGPCQQWLAFSQFSKRTRKMNRNWCLQCTAWQLSQEPGYIPFAAPNNVLSLDEKRKITESQDHIFLEALGSHSPAEDDQSSDETMTTSAAAQHDVFSEIRFDPEAVQPLSEATLAACNAKMYATETTRTVAATEDSRPTCSDFVSTFQTSVTGTTSKDLADSDTGTSVAATTPQASHNGAEATPFNAWGPNGQPATRRKAVTVVSAVTSTVGGTRPRDRPDGPSGWARPSTRKTELLVPAYVTQQGFFSDPVSDWDSDDSPDEC</sequence>
<keyword evidence="4" id="KW-1185">Reference proteome</keyword>
<gene>
    <name evidence="3" type="ORF">E0L32_008011</name>
</gene>
<dbReference type="AlphaFoldDB" id="A0A507AX07"/>
<comment type="caution">
    <text evidence="3">The sequence shown here is derived from an EMBL/GenBank/DDBJ whole genome shotgun (WGS) entry which is preliminary data.</text>
</comment>
<proteinExistence type="predicted"/>
<dbReference type="Pfam" id="PF12898">
    <property type="entry name" value="Stc1"/>
    <property type="match status" value="1"/>
</dbReference>
<evidence type="ECO:0000259" key="2">
    <source>
        <dbReference type="Pfam" id="PF12898"/>
    </source>
</evidence>
<feature type="region of interest" description="Disordered" evidence="1">
    <location>
        <begin position="134"/>
        <end position="153"/>
    </location>
</feature>
<dbReference type="Proteomes" id="UP000319257">
    <property type="component" value="Unassembled WGS sequence"/>
</dbReference>
<organism evidence="3 4">
    <name type="scientific">Thyridium curvatum</name>
    <dbReference type="NCBI Taxonomy" id="1093900"/>
    <lineage>
        <taxon>Eukaryota</taxon>
        <taxon>Fungi</taxon>
        <taxon>Dikarya</taxon>
        <taxon>Ascomycota</taxon>
        <taxon>Pezizomycotina</taxon>
        <taxon>Sordariomycetes</taxon>
        <taxon>Sordariomycetidae</taxon>
        <taxon>Thyridiales</taxon>
        <taxon>Thyridiaceae</taxon>
        <taxon>Thyridium</taxon>
    </lineage>
</organism>
<dbReference type="EMBL" id="SKBQ01000051">
    <property type="protein sequence ID" value="TPX10974.1"/>
    <property type="molecule type" value="Genomic_DNA"/>
</dbReference>
<reference evidence="3 4" key="1">
    <citation type="submission" date="2019-06" db="EMBL/GenBank/DDBJ databases">
        <title>Draft genome sequence of the filamentous fungus Phialemoniopsis curvata isolated from diesel fuel.</title>
        <authorList>
            <person name="Varaljay V.A."/>
            <person name="Lyon W.J."/>
            <person name="Crouch A.L."/>
            <person name="Drake C.E."/>
            <person name="Hollomon J.M."/>
            <person name="Nadeau L.J."/>
            <person name="Nunn H.S."/>
            <person name="Stevenson B.S."/>
            <person name="Bojanowski C.L."/>
            <person name="Crookes-Goodson W.J."/>
        </authorList>
    </citation>
    <scope>NUCLEOTIDE SEQUENCE [LARGE SCALE GENOMIC DNA]</scope>
    <source>
        <strain evidence="3 4">D216</strain>
    </source>
</reference>
<evidence type="ECO:0000256" key="1">
    <source>
        <dbReference type="SAM" id="MobiDB-lite"/>
    </source>
</evidence>